<dbReference type="InterPro" id="IPR036318">
    <property type="entry name" value="FAD-bd_PCMH-like_sf"/>
</dbReference>
<evidence type="ECO:0000313" key="7">
    <source>
        <dbReference type="Proteomes" id="UP001501598"/>
    </source>
</evidence>
<dbReference type="PIRSF" id="PIRSF000136">
    <property type="entry name" value="LGO_GLO"/>
    <property type="match status" value="1"/>
</dbReference>
<gene>
    <name evidence="6" type="ORF">GCM10023175_62580</name>
</gene>
<keyword evidence="4" id="KW-0560">Oxidoreductase</keyword>
<evidence type="ECO:0000259" key="5">
    <source>
        <dbReference type="PROSITE" id="PS51387"/>
    </source>
</evidence>
<dbReference type="RefSeq" id="WP_345426457.1">
    <property type="nucleotide sequence ID" value="NZ_BAABGT010000102.1"/>
</dbReference>
<sequence length="423" mass="44938">MTWRNWAGNQRTSPVRTVLAGSAAEVAEAVASAAAEGLRVAALGSGHSFNGIGVPEGVAVRPPSGPGIVVDGDCVTVPAGMTLRRLNALLAEHGRALPNLGDIDAQTVSGALATGTHGTGATYRGIAAQVRGFEIVLADGAVVQADGDLLRLGRIGLGALGVVTAVTLETVPAFRLHAHESVVPLGAALELAALPDDHAEFYWFPHTEVAVLKRNNRTEATGPVRRLPWVADELLGNVGFAAVCALADRVPALVPRLNRLLAAQMPAGEYVDRSDRVFCSPRRVRFLEMEYAVPREALGEAFAGLRAAAERHARAVTVPVEVRLTAADDVPLSMAYGRDSAYLAVHVHAGQPHAAYFAAVEQVMAGLEGRPHWGKLHTRTGPELRRVHPSLAEFAAVRDRIDPEGRFRSAHRDRLLEGDGRLR</sequence>
<dbReference type="InterPro" id="IPR010031">
    <property type="entry name" value="FAD_lactone_oxidase-like"/>
</dbReference>
<name>A0ABP8S2H0_9PSEU</name>
<dbReference type="PROSITE" id="PS51387">
    <property type="entry name" value="FAD_PCMH"/>
    <property type="match status" value="1"/>
</dbReference>
<evidence type="ECO:0000256" key="4">
    <source>
        <dbReference type="ARBA" id="ARBA00023002"/>
    </source>
</evidence>
<dbReference type="Gene3D" id="3.30.465.10">
    <property type="match status" value="1"/>
</dbReference>
<dbReference type="InterPro" id="IPR016167">
    <property type="entry name" value="FAD-bd_PCMH_sub1"/>
</dbReference>
<accession>A0ABP8S2H0</accession>
<dbReference type="Gene3D" id="1.10.45.10">
    <property type="entry name" value="Vanillyl-alcohol Oxidase, Chain A, domain 4"/>
    <property type="match status" value="1"/>
</dbReference>
<evidence type="ECO:0000256" key="3">
    <source>
        <dbReference type="ARBA" id="ARBA00022644"/>
    </source>
</evidence>
<reference evidence="7" key="1">
    <citation type="journal article" date="2019" name="Int. J. Syst. Evol. Microbiol.">
        <title>The Global Catalogue of Microorganisms (GCM) 10K type strain sequencing project: providing services to taxonomists for standard genome sequencing and annotation.</title>
        <authorList>
            <consortium name="The Broad Institute Genomics Platform"/>
            <consortium name="The Broad Institute Genome Sequencing Center for Infectious Disease"/>
            <person name="Wu L."/>
            <person name="Ma J."/>
        </authorList>
    </citation>
    <scope>NUCLEOTIDE SEQUENCE [LARGE SCALE GENOMIC DNA]</scope>
    <source>
        <strain evidence="7">JCM 17906</strain>
    </source>
</reference>
<dbReference type="InterPro" id="IPR007173">
    <property type="entry name" value="ALO_C"/>
</dbReference>
<protein>
    <submittedName>
        <fullName evidence="6">D-arabinono-1,4-lactone oxidase</fullName>
    </submittedName>
</protein>
<dbReference type="PANTHER" id="PTHR43762:SF1">
    <property type="entry name" value="D-ARABINONO-1,4-LACTONE OXIDASE"/>
    <property type="match status" value="1"/>
</dbReference>
<keyword evidence="7" id="KW-1185">Reference proteome</keyword>
<feature type="domain" description="FAD-binding PCMH-type" evidence="5">
    <location>
        <begin position="10"/>
        <end position="173"/>
    </location>
</feature>
<dbReference type="Proteomes" id="UP001501598">
    <property type="component" value="Unassembled WGS sequence"/>
</dbReference>
<dbReference type="Gene3D" id="3.30.70.2520">
    <property type="match status" value="1"/>
</dbReference>
<dbReference type="PROSITE" id="PS00862">
    <property type="entry name" value="OX2_COVAL_FAD"/>
    <property type="match status" value="1"/>
</dbReference>
<dbReference type="InterPro" id="IPR006093">
    <property type="entry name" value="Oxy_OxRdtase_FAD_BS"/>
</dbReference>
<dbReference type="InterPro" id="IPR016166">
    <property type="entry name" value="FAD-bd_PCMH"/>
</dbReference>
<comment type="pathway">
    <text evidence="1">Cofactor biosynthesis; L-ascorbate biosynthesis.</text>
</comment>
<dbReference type="Pfam" id="PF01565">
    <property type="entry name" value="FAD_binding_4"/>
    <property type="match status" value="1"/>
</dbReference>
<dbReference type="InterPro" id="IPR016171">
    <property type="entry name" value="Vanillyl_alc_oxidase_C-sub2"/>
</dbReference>
<organism evidence="6 7">
    <name type="scientific">Pseudonocardia xishanensis</name>
    <dbReference type="NCBI Taxonomy" id="630995"/>
    <lineage>
        <taxon>Bacteria</taxon>
        <taxon>Bacillati</taxon>
        <taxon>Actinomycetota</taxon>
        <taxon>Actinomycetes</taxon>
        <taxon>Pseudonocardiales</taxon>
        <taxon>Pseudonocardiaceae</taxon>
        <taxon>Pseudonocardia</taxon>
    </lineage>
</organism>
<evidence type="ECO:0000313" key="6">
    <source>
        <dbReference type="EMBL" id="GAA4557683.1"/>
    </source>
</evidence>
<evidence type="ECO:0000256" key="2">
    <source>
        <dbReference type="ARBA" id="ARBA00005466"/>
    </source>
</evidence>
<proteinExistence type="inferred from homology"/>
<comment type="similarity">
    <text evidence="2">Belongs to the oxygen-dependent FAD-linked oxidoreductase family.</text>
</comment>
<comment type="caution">
    <text evidence="6">The sequence shown here is derived from an EMBL/GenBank/DDBJ whole genome shotgun (WGS) entry which is preliminary data.</text>
</comment>
<dbReference type="Pfam" id="PF04030">
    <property type="entry name" value="ALO"/>
    <property type="match status" value="1"/>
</dbReference>
<evidence type="ECO:0000256" key="1">
    <source>
        <dbReference type="ARBA" id="ARBA00005147"/>
    </source>
</evidence>
<dbReference type="EMBL" id="BAABGT010000102">
    <property type="protein sequence ID" value="GAA4557683.1"/>
    <property type="molecule type" value="Genomic_DNA"/>
</dbReference>
<dbReference type="Gene3D" id="3.30.43.10">
    <property type="entry name" value="Uridine Diphospho-n-acetylenolpyruvylglucosamine Reductase, domain 2"/>
    <property type="match status" value="1"/>
</dbReference>
<dbReference type="NCBIfam" id="TIGR01679">
    <property type="entry name" value="bact_FAD_ox"/>
    <property type="match status" value="1"/>
</dbReference>
<dbReference type="PANTHER" id="PTHR43762">
    <property type="entry name" value="L-GULONOLACTONE OXIDASE"/>
    <property type="match status" value="1"/>
</dbReference>
<dbReference type="InterPro" id="IPR006094">
    <property type="entry name" value="Oxid_FAD_bind_N"/>
</dbReference>
<dbReference type="InterPro" id="IPR016169">
    <property type="entry name" value="FAD-bd_PCMH_sub2"/>
</dbReference>
<keyword evidence="3" id="KW-0060">Ascorbate biosynthesis</keyword>
<dbReference type="SUPFAM" id="SSF56176">
    <property type="entry name" value="FAD-binding/transporter-associated domain-like"/>
    <property type="match status" value="1"/>
</dbReference>